<dbReference type="Proteomes" id="UP000192790">
    <property type="component" value="Unassembled WGS sequence"/>
</dbReference>
<organism evidence="2 3">
    <name type="scientific">Papillibacter cinnamivorans DSM 12816</name>
    <dbReference type="NCBI Taxonomy" id="1122930"/>
    <lineage>
        <taxon>Bacteria</taxon>
        <taxon>Bacillati</taxon>
        <taxon>Bacillota</taxon>
        <taxon>Clostridia</taxon>
        <taxon>Eubacteriales</taxon>
        <taxon>Oscillospiraceae</taxon>
        <taxon>Papillibacter</taxon>
    </lineage>
</organism>
<sequence>MGINASEWLLGAILILFFFLTGKGFLGFGENSLKGHWVSDDGNRMSFDGIGEVSINFDTYEYTLLYDNKVTITGKDVTFLYSYEVEKDVLTLKDAYSEITHVYHRDKNREEF</sequence>
<gene>
    <name evidence="2" type="ORF">SAMN02745168_0072</name>
</gene>
<accession>A0A1W2CKK3</accession>
<dbReference type="EMBL" id="FWXW01000010">
    <property type="protein sequence ID" value="SMC85759.1"/>
    <property type="molecule type" value="Genomic_DNA"/>
</dbReference>
<evidence type="ECO:0008006" key="4">
    <source>
        <dbReference type="Google" id="ProtNLM"/>
    </source>
</evidence>
<name>A0A1W2CKK3_9FIRM</name>
<feature type="transmembrane region" description="Helical" evidence="1">
    <location>
        <begin position="6"/>
        <end position="26"/>
    </location>
</feature>
<dbReference type="RefSeq" id="WP_084235494.1">
    <property type="nucleotide sequence ID" value="NZ_FWXW01000010.1"/>
</dbReference>
<keyword evidence="1" id="KW-0472">Membrane</keyword>
<keyword evidence="1" id="KW-1133">Transmembrane helix</keyword>
<evidence type="ECO:0000313" key="2">
    <source>
        <dbReference type="EMBL" id="SMC85759.1"/>
    </source>
</evidence>
<dbReference type="AlphaFoldDB" id="A0A1W2CKK3"/>
<keyword evidence="1" id="KW-0812">Transmembrane</keyword>
<evidence type="ECO:0000256" key="1">
    <source>
        <dbReference type="SAM" id="Phobius"/>
    </source>
</evidence>
<reference evidence="2 3" key="1">
    <citation type="submission" date="2017-04" db="EMBL/GenBank/DDBJ databases">
        <authorList>
            <person name="Afonso C.L."/>
            <person name="Miller P.J."/>
            <person name="Scott M.A."/>
            <person name="Spackman E."/>
            <person name="Goraichik I."/>
            <person name="Dimitrov K.M."/>
            <person name="Suarez D.L."/>
            <person name="Swayne D.E."/>
        </authorList>
    </citation>
    <scope>NUCLEOTIDE SEQUENCE [LARGE SCALE GENOMIC DNA]</scope>
    <source>
        <strain evidence="2 3">DSM 12816</strain>
    </source>
</reference>
<protein>
    <recommendedName>
        <fullName evidence="4">DUF5640 domain-containing protein</fullName>
    </recommendedName>
</protein>
<evidence type="ECO:0000313" key="3">
    <source>
        <dbReference type="Proteomes" id="UP000192790"/>
    </source>
</evidence>
<keyword evidence="3" id="KW-1185">Reference proteome</keyword>
<dbReference type="STRING" id="1122930.SAMN02745168_0072"/>
<proteinExistence type="predicted"/>